<proteinExistence type="predicted"/>
<comment type="caution">
    <text evidence="1">The sequence shown here is derived from an EMBL/GenBank/DDBJ whole genome shotgun (WGS) entry which is preliminary data.</text>
</comment>
<dbReference type="Proteomes" id="UP000029267">
    <property type="component" value="Unassembled WGS sequence"/>
</dbReference>
<organism evidence="1 2">
    <name type="scientific">Geobacillus icigianus</name>
    <dbReference type="NCBI Taxonomy" id="1430331"/>
    <lineage>
        <taxon>Bacteria</taxon>
        <taxon>Bacillati</taxon>
        <taxon>Bacillota</taxon>
        <taxon>Bacilli</taxon>
        <taxon>Bacillales</taxon>
        <taxon>Anoxybacillaceae</taxon>
        <taxon>Geobacillus</taxon>
    </lineage>
</organism>
<dbReference type="EMBL" id="JPYA02000002">
    <property type="protein sequence ID" value="MEB3750855.1"/>
    <property type="molecule type" value="Genomic_DNA"/>
</dbReference>
<name>A0ABU6BGD1_9BACL</name>
<gene>
    <name evidence="1" type="ORF">EP10_001696</name>
</gene>
<keyword evidence="2" id="KW-1185">Reference proteome</keyword>
<accession>A0ABU6BGD1</accession>
<evidence type="ECO:0000313" key="1">
    <source>
        <dbReference type="EMBL" id="MEB3750855.1"/>
    </source>
</evidence>
<evidence type="ECO:0000313" key="2">
    <source>
        <dbReference type="Proteomes" id="UP000029267"/>
    </source>
</evidence>
<protein>
    <submittedName>
        <fullName evidence="1">Uncharacterized protein</fullName>
    </submittedName>
</protein>
<reference evidence="1 2" key="1">
    <citation type="journal article" date="2014" name="Genome Announc.">
        <title>Draft Genome Sequence of Geobacillus icigianus Strain G1w1T Isolated from Hot Springs in the Valley of Geysers, Kamchatka (Russian Federation).</title>
        <authorList>
            <person name="Bryanskaya A.V."/>
            <person name="Rozanov A.S."/>
            <person name="Logacheva M.D."/>
            <person name="Kotenko A.V."/>
            <person name="Peltek S.E."/>
        </authorList>
    </citation>
    <scope>NUCLEOTIDE SEQUENCE [LARGE SCALE GENOMIC DNA]</scope>
    <source>
        <strain evidence="1 2">G1w1</strain>
    </source>
</reference>
<sequence length="38" mass="4513">MERNRRTLLGKQAGRKASPALALWFRCCGFPFDQFRRQ</sequence>